<dbReference type="Proteomes" id="UP000192333">
    <property type="component" value="Chromosome I"/>
</dbReference>
<protein>
    <submittedName>
        <fullName evidence="1">Uncharacterized protein</fullName>
    </submittedName>
</protein>
<dbReference type="EMBL" id="LT838813">
    <property type="protein sequence ID" value="SMD41712.1"/>
    <property type="molecule type" value="Genomic_DNA"/>
</dbReference>
<dbReference type="STRING" id="758820.SAMN00777080_0242"/>
<accession>A0A1W2GZ79</accession>
<proteinExistence type="predicted"/>
<organism evidence="1 2">
    <name type="scientific">Aquiflexum balticum DSM 16537</name>
    <dbReference type="NCBI Taxonomy" id="758820"/>
    <lineage>
        <taxon>Bacteria</taxon>
        <taxon>Pseudomonadati</taxon>
        <taxon>Bacteroidota</taxon>
        <taxon>Cytophagia</taxon>
        <taxon>Cytophagales</taxon>
        <taxon>Cyclobacteriaceae</taxon>
        <taxon>Aquiflexum</taxon>
    </lineage>
</organism>
<sequence>MYQVPRLPVGSRLQSWTTNLAVFRLPTRVLKKIKMSSCLREINIKDKSDRWTKSYVSRLTSNI</sequence>
<evidence type="ECO:0000313" key="1">
    <source>
        <dbReference type="EMBL" id="SMD41712.1"/>
    </source>
</evidence>
<reference evidence="2" key="1">
    <citation type="submission" date="2017-04" db="EMBL/GenBank/DDBJ databases">
        <authorList>
            <person name="Varghese N."/>
            <person name="Submissions S."/>
        </authorList>
    </citation>
    <scope>NUCLEOTIDE SEQUENCE [LARGE SCALE GENOMIC DNA]</scope>
    <source>
        <strain evidence="2">DSM 16537</strain>
    </source>
</reference>
<evidence type="ECO:0000313" key="2">
    <source>
        <dbReference type="Proteomes" id="UP000192333"/>
    </source>
</evidence>
<keyword evidence="2" id="KW-1185">Reference proteome</keyword>
<gene>
    <name evidence="1" type="ORF">SAMN00777080_0242</name>
</gene>
<name>A0A1W2GZ79_9BACT</name>
<dbReference type="AlphaFoldDB" id="A0A1W2GZ79"/>